<proteinExistence type="predicted"/>
<dbReference type="RefSeq" id="WP_310066633.1">
    <property type="nucleotide sequence ID" value="NZ_JAVDQN010000002.1"/>
</dbReference>
<name>A0ABU1KZ41_9BURK</name>
<reference evidence="2 3" key="1">
    <citation type="submission" date="2023-07" db="EMBL/GenBank/DDBJ databases">
        <title>Sorghum-associated microbial communities from plants grown in Nebraska, USA.</title>
        <authorList>
            <person name="Schachtman D."/>
        </authorList>
    </citation>
    <scope>NUCLEOTIDE SEQUENCE [LARGE SCALE GENOMIC DNA]</scope>
    <source>
        <strain evidence="2 3">DS1039</strain>
    </source>
</reference>
<evidence type="ECO:0000313" key="2">
    <source>
        <dbReference type="EMBL" id="MDR6376231.1"/>
    </source>
</evidence>
<dbReference type="Proteomes" id="UP001185254">
    <property type="component" value="Unassembled WGS sequence"/>
</dbReference>
<organism evidence="2 3">
    <name type="scientific">Paraburkholderia caledonica</name>
    <dbReference type="NCBI Taxonomy" id="134536"/>
    <lineage>
        <taxon>Bacteria</taxon>
        <taxon>Pseudomonadati</taxon>
        <taxon>Pseudomonadota</taxon>
        <taxon>Betaproteobacteria</taxon>
        <taxon>Burkholderiales</taxon>
        <taxon>Burkholderiaceae</taxon>
        <taxon>Paraburkholderia</taxon>
    </lineage>
</organism>
<sequence>MNSQIALTRLISEYQNSVHAAVVLMQRSGIPMPFSSADWVETDIPQYGELEGGIRYFKHGVGCEVSLATGTVDFDFGERGEIGGFDAWRLTHFAGSRLVEYGFDTEVTLRSCFADAVAAGVLVDSGHIQYYLANVHRMLAIHVDGRLPGDSLPLPAQDRVLALYAHCFLAADLMRENYENLNRKWDNRGHLGRNERINLGIYLSSWLGYLRTTCEGFEKLRMRLLLQEDRPKEFGELVERFDELRGIIKRHSDSLRKLRNNVFHLRDDVSAIRGFFAKEEDRLPWARELHTAIAKFFSDYRVLCEVHYAIHGRKSEMIAVDERSKRRK</sequence>
<dbReference type="EMBL" id="JAVDQN010000002">
    <property type="protein sequence ID" value="MDR6376231.1"/>
    <property type="molecule type" value="Genomic_DNA"/>
</dbReference>
<dbReference type="Pfam" id="PF21837">
    <property type="entry name" value="DUF6896"/>
    <property type="match status" value="1"/>
</dbReference>
<evidence type="ECO:0000313" key="3">
    <source>
        <dbReference type="Proteomes" id="UP001185254"/>
    </source>
</evidence>
<gene>
    <name evidence="2" type="ORF">J2776_002931</name>
</gene>
<accession>A0ABU1KZ41</accession>
<protein>
    <recommendedName>
        <fullName evidence="1">DUF6896 domain-containing protein</fullName>
    </recommendedName>
</protein>
<comment type="caution">
    <text evidence="2">The sequence shown here is derived from an EMBL/GenBank/DDBJ whole genome shotgun (WGS) entry which is preliminary data.</text>
</comment>
<feature type="domain" description="DUF6896" evidence="1">
    <location>
        <begin position="8"/>
        <end position="131"/>
    </location>
</feature>
<dbReference type="InterPro" id="IPR054191">
    <property type="entry name" value="DUF6896"/>
</dbReference>
<evidence type="ECO:0000259" key="1">
    <source>
        <dbReference type="Pfam" id="PF21837"/>
    </source>
</evidence>
<keyword evidence="3" id="KW-1185">Reference proteome</keyword>